<dbReference type="InterPro" id="IPR014710">
    <property type="entry name" value="RmlC-like_jellyroll"/>
</dbReference>
<dbReference type="Pfam" id="PF07883">
    <property type="entry name" value="Cupin_2"/>
    <property type="match status" value="1"/>
</dbReference>
<evidence type="ECO:0000313" key="3">
    <source>
        <dbReference type="EMBL" id="RAQ98515.1"/>
    </source>
</evidence>
<dbReference type="CDD" id="cd02209">
    <property type="entry name" value="cupin_XRE_C"/>
    <property type="match status" value="1"/>
</dbReference>
<dbReference type="AlphaFoldDB" id="A0A328VWJ5"/>
<dbReference type="InterPro" id="IPR011051">
    <property type="entry name" value="RmlC_Cupin_sf"/>
</dbReference>
<dbReference type="InterPro" id="IPR050807">
    <property type="entry name" value="TransReg_Diox_bact_type"/>
</dbReference>
<dbReference type="SUPFAM" id="SSF47413">
    <property type="entry name" value="lambda repressor-like DNA-binding domains"/>
    <property type="match status" value="1"/>
</dbReference>
<dbReference type="Gene3D" id="2.60.120.10">
    <property type="entry name" value="Jelly Rolls"/>
    <property type="match status" value="1"/>
</dbReference>
<comment type="caution">
    <text evidence="3">The sequence shown here is derived from an EMBL/GenBank/DDBJ whole genome shotgun (WGS) entry which is preliminary data.</text>
</comment>
<proteinExistence type="predicted"/>
<dbReference type="InterPro" id="IPR010982">
    <property type="entry name" value="Lambda_DNA-bd_dom_sf"/>
</dbReference>
<evidence type="ECO:0000256" key="1">
    <source>
        <dbReference type="ARBA" id="ARBA00023125"/>
    </source>
</evidence>
<gene>
    <name evidence="3" type="ORF">A4R35_23435</name>
</gene>
<dbReference type="Pfam" id="PF01381">
    <property type="entry name" value="HTH_3"/>
    <property type="match status" value="1"/>
</dbReference>
<keyword evidence="1" id="KW-0238">DNA-binding</keyword>
<dbReference type="PROSITE" id="PS50943">
    <property type="entry name" value="HTH_CROC1"/>
    <property type="match status" value="1"/>
</dbReference>
<dbReference type="Gene3D" id="1.10.260.40">
    <property type="entry name" value="lambda repressor-like DNA-binding domains"/>
    <property type="match status" value="1"/>
</dbReference>
<evidence type="ECO:0000259" key="2">
    <source>
        <dbReference type="PROSITE" id="PS50943"/>
    </source>
</evidence>
<dbReference type="InterPro" id="IPR001387">
    <property type="entry name" value="Cro/C1-type_HTH"/>
</dbReference>
<name>A0A328VWJ5_9CHLR</name>
<dbReference type="Proteomes" id="UP000248706">
    <property type="component" value="Unassembled WGS sequence"/>
</dbReference>
<dbReference type="EMBL" id="MCIF01000002">
    <property type="protein sequence ID" value="RAQ98515.1"/>
    <property type="molecule type" value="Genomic_DNA"/>
</dbReference>
<reference evidence="3 4" key="1">
    <citation type="submission" date="2016-08" db="EMBL/GenBank/DDBJ databases">
        <title>Analysis of Carbohydrate Active Enzymes in Thermogemmatispora T81 Reveals Carbohydrate Degradation Ability.</title>
        <authorList>
            <person name="Tomazini A."/>
            <person name="Lal S."/>
            <person name="Stott M."/>
            <person name="Henrissat B."/>
            <person name="Polikarpov I."/>
            <person name="Sparling R."/>
            <person name="Levin D.B."/>
        </authorList>
    </citation>
    <scope>NUCLEOTIDE SEQUENCE [LARGE SCALE GENOMIC DNA]</scope>
    <source>
        <strain evidence="3 4">T81</strain>
    </source>
</reference>
<dbReference type="GO" id="GO:0003700">
    <property type="term" value="F:DNA-binding transcription factor activity"/>
    <property type="evidence" value="ECO:0007669"/>
    <property type="project" value="TreeGrafter"/>
</dbReference>
<dbReference type="PANTHER" id="PTHR46797:SF25">
    <property type="entry name" value="TRANSCRIPTIONAL REGULATOR"/>
    <property type="match status" value="1"/>
</dbReference>
<dbReference type="CDD" id="cd00093">
    <property type="entry name" value="HTH_XRE"/>
    <property type="match status" value="1"/>
</dbReference>
<dbReference type="PANTHER" id="PTHR46797">
    <property type="entry name" value="HTH-TYPE TRANSCRIPTIONAL REGULATOR"/>
    <property type="match status" value="1"/>
</dbReference>
<dbReference type="SMART" id="SM00530">
    <property type="entry name" value="HTH_XRE"/>
    <property type="match status" value="1"/>
</dbReference>
<sequence>MGSLIRARRRELKLSLRELSKRTGLSIGFLSLVERGRSSLALTSLSTVAKALDMNLASFFPPAEQEKGRPGMTQLPYVQRAENGSQLAVVSSLRTYKMLSPRAPNLTLEPLYVTIQPGDVKEEPYSHDGEEFAYILEGELVFIIAGQQYRLGPGDSIYFHSSVPHAIRNETDAVVRAIWVLTPRLM</sequence>
<organism evidence="3 4">
    <name type="scientific">Thermogemmatispora tikiterensis</name>
    <dbReference type="NCBI Taxonomy" id="1825093"/>
    <lineage>
        <taxon>Bacteria</taxon>
        <taxon>Bacillati</taxon>
        <taxon>Chloroflexota</taxon>
        <taxon>Ktedonobacteria</taxon>
        <taxon>Thermogemmatisporales</taxon>
        <taxon>Thermogemmatisporaceae</taxon>
        <taxon>Thermogemmatispora</taxon>
    </lineage>
</organism>
<evidence type="ECO:0000313" key="4">
    <source>
        <dbReference type="Proteomes" id="UP000248706"/>
    </source>
</evidence>
<accession>A0A328VWJ5</accession>
<protein>
    <recommendedName>
        <fullName evidence="2">HTH cro/C1-type domain-containing protein</fullName>
    </recommendedName>
</protein>
<dbReference type="GO" id="GO:0003677">
    <property type="term" value="F:DNA binding"/>
    <property type="evidence" value="ECO:0007669"/>
    <property type="project" value="UniProtKB-KW"/>
</dbReference>
<dbReference type="InterPro" id="IPR013096">
    <property type="entry name" value="Cupin_2"/>
</dbReference>
<feature type="domain" description="HTH cro/C1-type" evidence="2">
    <location>
        <begin position="5"/>
        <end position="59"/>
    </location>
</feature>
<dbReference type="GO" id="GO:0005829">
    <property type="term" value="C:cytosol"/>
    <property type="evidence" value="ECO:0007669"/>
    <property type="project" value="TreeGrafter"/>
</dbReference>
<dbReference type="SUPFAM" id="SSF51182">
    <property type="entry name" value="RmlC-like cupins"/>
    <property type="match status" value="1"/>
</dbReference>
<keyword evidence="4" id="KW-1185">Reference proteome</keyword>